<dbReference type="KEGG" id="uli:ETAA1_01110"/>
<evidence type="ECO:0000313" key="1">
    <source>
        <dbReference type="EMBL" id="QDU18228.1"/>
    </source>
</evidence>
<name>A0A517XL36_9BACT</name>
<keyword evidence="2" id="KW-1185">Reference proteome</keyword>
<sequence length="105" mass="11626">MAVRKNGSRRIVVDGVEYLWRFPRRPTRMAWDGNTGFVITVQQAECAGSVLALCCARRHPAVARVFGSPVVSVRPSQVAAAIKQAIEMGWEPTRRGRDFGLMLPS</sequence>
<organism evidence="1 2">
    <name type="scientific">Urbifossiella limnaea</name>
    <dbReference type="NCBI Taxonomy" id="2528023"/>
    <lineage>
        <taxon>Bacteria</taxon>
        <taxon>Pseudomonadati</taxon>
        <taxon>Planctomycetota</taxon>
        <taxon>Planctomycetia</taxon>
        <taxon>Gemmatales</taxon>
        <taxon>Gemmataceae</taxon>
        <taxon>Urbifossiella</taxon>
    </lineage>
</organism>
<dbReference type="AlphaFoldDB" id="A0A517XL36"/>
<accession>A0A517XL36</accession>
<dbReference type="Proteomes" id="UP000319576">
    <property type="component" value="Chromosome"/>
</dbReference>
<dbReference type="EMBL" id="CP036273">
    <property type="protein sequence ID" value="QDU18228.1"/>
    <property type="molecule type" value="Genomic_DNA"/>
</dbReference>
<reference evidence="1 2" key="1">
    <citation type="submission" date="2019-02" db="EMBL/GenBank/DDBJ databases">
        <title>Deep-cultivation of Planctomycetes and their phenomic and genomic characterization uncovers novel biology.</title>
        <authorList>
            <person name="Wiegand S."/>
            <person name="Jogler M."/>
            <person name="Boedeker C."/>
            <person name="Pinto D."/>
            <person name="Vollmers J."/>
            <person name="Rivas-Marin E."/>
            <person name="Kohn T."/>
            <person name="Peeters S.H."/>
            <person name="Heuer A."/>
            <person name="Rast P."/>
            <person name="Oberbeckmann S."/>
            <person name="Bunk B."/>
            <person name="Jeske O."/>
            <person name="Meyerdierks A."/>
            <person name="Storesund J.E."/>
            <person name="Kallscheuer N."/>
            <person name="Luecker S."/>
            <person name="Lage O.M."/>
            <person name="Pohl T."/>
            <person name="Merkel B.J."/>
            <person name="Hornburger P."/>
            <person name="Mueller R.-W."/>
            <person name="Bruemmer F."/>
            <person name="Labrenz M."/>
            <person name="Spormann A.M."/>
            <person name="Op den Camp H."/>
            <person name="Overmann J."/>
            <person name="Amann R."/>
            <person name="Jetten M.S.M."/>
            <person name="Mascher T."/>
            <person name="Medema M.H."/>
            <person name="Devos D.P."/>
            <person name="Kaster A.-K."/>
            <person name="Ovreas L."/>
            <person name="Rohde M."/>
            <person name="Galperin M.Y."/>
            <person name="Jogler C."/>
        </authorList>
    </citation>
    <scope>NUCLEOTIDE SEQUENCE [LARGE SCALE GENOMIC DNA]</scope>
    <source>
        <strain evidence="1 2">ETA_A1</strain>
    </source>
</reference>
<dbReference type="RefSeq" id="WP_145233362.1">
    <property type="nucleotide sequence ID" value="NZ_CP036273.1"/>
</dbReference>
<gene>
    <name evidence="1" type="ORF">ETAA1_01110</name>
</gene>
<protein>
    <submittedName>
        <fullName evidence="1">Uncharacterized protein</fullName>
    </submittedName>
</protein>
<dbReference type="OrthoDB" id="196248at2"/>
<evidence type="ECO:0000313" key="2">
    <source>
        <dbReference type="Proteomes" id="UP000319576"/>
    </source>
</evidence>
<proteinExistence type="predicted"/>